<feature type="signal peptide" evidence="1">
    <location>
        <begin position="1"/>
        <end position="23"/>
    </location>
</feature>
<accession>A0ABX0WDX8</accession>
<protein>
    <submittedName>
        <fullName evidence="2">Uncharacterized protein</fullName>
    </submittedName>
</protein>
<keyword evidence="1" id="KW-0732">Signal</keyword>
<dbReference type="PROSITE" id="PS51257">
    <property type="entry name" value="PROKAR_LIPOPROTEIN"/>
    <property type="match status" value="1"/>
</dbReference>
<evidence type="ECO:0000256" key="1">
    <source>
        <dbReference type="SAM" id="SignalP"/>
    </source>
</evidence>
<dbReference type="Proteomes" id="UP001429564">
    <property type="component" value="Unassembled WGS sequence"/>
</dbReference>
<evidence type="ECO:0000313" key="3">
    <source>
        <dbReference type="Proteomes" id="UP001429564"/>
    </source>
</evidence>
<name>A0ABX0WDX8_9RHOB</name>
<sequence length="165" mass="17257">MKAQILTATAAICLLATSGASQSIQSCDWVASAANLVEPWSETSRTFANGDIRVAELDTGGEPACCSSHLLILSPNPEYGQACHVLSDQPGVGFSRVFSSGIESSYDPGKGILLQVSVGRFDPATGSSDSNNPMRVPVRINQATGVVKIEMLTKSGNVLKKKASN</sequence>
<organism evidence="2 3">
    <name type="scientific">Parasedimentitalea denitrificans</name>
    <dbReference type="NCBI Taxonomy" id="2211118"/>
    <lineage>
        <taxon>Bacteria</taxon>
        <taxon>Pseudomonadati</taxon>
        <taxon>Pseudomonadota</taxon>
        <taxon>Alphaproteobacteria</taxon>
        <taxon>Rhodobacterales</taxon>
        <taxon>Paracoccaceae</taxon>
        <taxon>Parasedimentitalea</taxon>
    </lineage>
</organism>
<comment type="caution">
    <text evidence="2">The sequence shown here is derived from an EMBL/GenBank/DDBJ whole genome shotgun (WGS) entry which is preliminary data.</text>
</comment>
<dbReference type="EMBL" id="QHLQ01000018">
    <property type="protein sequence ID" value="NIZ62490.1"/>
    <property type="molecule type" value="Genomic_DNA"/>
</dbReference>
<keyword evidence="3" id="KW-1185">Reference proteome</keyword>
<feature type="chain" id="PRO_5047229482" evidence="1">
    <location>
        <begin position="24"/>
        <end position="165"/>
    </location>
</feature>
<gene>
    <name evidence="2" type="ORF">DL239_16075</name>
</gene>
<proteinExistence type="predicted"/>
<evidence type="ECO:0000313" key="2">
    <source>
        <dbReference type="EMBL" id="NIZ62490.1"/>
    </source>
</evidence>
<reference evidence="2 3" key="1">
    <citation type="submission" date="2018-05" db="EMBL/GenBank/DDBJ databases">
        <authorList>
            <person name="Zhang Y.-J."/>
        </authorList>
    </citation>
    <scope>NUCLEOTIDE SEQUENCE [LARGE SCALE GENOMIC DNA]</scope>
    <source>
        <strain evidence="2 3">CY04</strain>
    </source>
</reference>